<proteinExistence type="predicted"/>
<sequence>MKNINFKSVIILTMIALAFFSCQKEDDILTPVNNVRFTVPAVSSAKSYFEANNKVPFNDDNNFQLRTGPAEMTVKWDKSSTKKYKDETLEIPQQVDILYTPIELNTKSHAKMFLASIDDNGTVDSKYIFLIYTSLENPSSFTGYVLIYSLEGVWENLYKYEDGNRVDINSTNRMISRNDGDGEGLGFTLGELLDLMGGSWSEVSNLIQNDLVIVNAYLNNPEFVDVDPNSGSTTGNNDWFNPTIHIPANTGGGGGSSGSGSNNDNDPINYVKDWWQPTMIFSHGLSISNVIEVDLASIEADWLMNTATQEQLDAIAAYLNNADQTESDGYNQSDIDFIINSLWFQINNPNSTLTSDASVDNTNALHFDSYDDFNEFLNNGIRNFNYISSDGISTNPPSTVAHFNYWIGNLIFMNIYVEQQNLGNENQGEVSNYEVTDVVSSITGVTFAVTWEQISSSYNTSEFSALQNAVIDISGDLTVHFIIDGWGQIYTERLHGRVMTDMQTGNTVDY</sequence>
<dbReference type="Proteomes" id="UP000321938">
    <property type="component" value="Unassembled WGS sequence"/>
</dbReference>
<dbReference type="EMBL" id="VOSB01000022">
    <property type="protein sequence ID" value="TXE15959.1"/>
    <property type="molecule type" value="Genomic_DNA"/>
</dbReference>
<dbReference type="AlphaFoldDB" id="A0A5C7B3R1"/>
<dbReference type="PROSITE" id="PS51257">
    <property type="entry name" value="PROKAR_LIPOPROTEIN"/>
    <property type="match status" value="1"/>
</dbReference>
<protein>
    <submittedName>
        <fullName evidence="2">Uncharacterized protein</fullName>
    </submittedName>
</protein>
<keyword evidence="3" id="KW-1185">Reference proteome</keyword>
<evidence type="ECO:0000256" key="1">
    <source>
        <dbReference type="SAM" id="SignalP"/>
    </source>
</evidence>
<evidence type="ECO:0000313" key="2">
    <source>
        <dbReference type="EMBL" id="TXE15959.1"/>
    </source>
</evidence>
<evidence type="ECO:0000313" key="3">
    <source>
        <dbReference type="Proteomes" id="UP000321938"/>
    </source>
</evidence>
<gene>
    <name evidence="2" type="ORF">ES692_14480</name>
</gene>
<feature type="chain" id="PRO_5022739244" evidence="1">
    <location>
        <begin position="25"/>
        <end position="510"/>
    </location>
</feature>
<organism evidence="2 3">
    <name type="scientific">Psychroserpens burtonensis</name>
    <dbReference type="NCBI Taxonomy" id="49278"/>
    <lineage>
        <taxon>Bacteria</taxon>
        <taxon>Pseudomonadati</taxon>
        <taxon>Bacteroidota</taxon>
        <taxon>Flavobacteriia</taxon>
        <taxon>Flavobacteriales</taxon>
        <taxon>Flavobacteriaceae</taxon>
        <taxon>Psychroserpens</taxon>
    </lineage>
</organism>
<accession>A0A5C7B3R1</accession>
<reference evidence="2 3" key="1">
    <citation type="submission" date="2019-08" db="EMBL/GenBank/DDBJ databases">
        <title>Genome of Psychroserpens burtonensis ACAM 167.</title>
        <authorList>
            <person name="Bowman J.P."/>
        </authorList>
    </citation>
    <scope>NUCLEOTIDE SEQUENCE [LARGE SCALE GENOMIC DNA]</scope>
    <source>
        <strain evidence="2 3">ACAM 167</strain>
    </source>
</reference>
<keyword evidence="1" id="KW-0732">Signal</keyword>
<comment type="caution">
    <text evidence="2">The sequence shown here is derived from an EMBL/GenBank/DDBJ whole genome shotgun (WGS) entry which is preliminary data.</text>
</comment>
<feature type="signal peptide" evidence="1">
    <location>
        <begin position="1"/>
        <end position="24"/>
    </location>
</feature>
<dbReference type="RefSeq" id="WP_147231952.1">
    <property type="nucleotide sequence ID" value="NZ_VOSB01000022.1"/>
</dbReference>
<name>A0A5C7B3R1_9FLAO</name>